<proteinExistence type="predicted"/>
<accession>A0A818KVJ1</accession>
<sequence length="59" mass="6575">PTAADPIIMVNPTAVDPIIMVNPTSGYQVIVMQRRRWIVPTGSCDTDTLQIFSQLAFQR</sequence>
<comment type="caution">
    <text evidence="1">The sequence shown here is derived from an EMBL/GenBank/DDBJ whole genome shotgun (WGS) entry which is preliminary data.</text>
</comment>
<protein>
    <submittedName>
        <fullName evidence="1">Uncharacterized protein</fullName>
    </submittedName>
</protein>
<dbReference type="Proteomes" id="UP000663865">
    <property type="component" value="Unassembled WGS sequence"/>
</dbReference>
<gene>
    <name evidence="1" type="ORF">KIK155_LOCUS19020</name>
</gene>
<dbReference type="EMBL" id="CAJNYV010003379">
    <property type="protein sequence ID" value="CAF3562576.1"/>
    <property type="molecule type" value="Genomic_DNA"/>
</dbReference>
<reference evidence="1" key="1">
    <citation type="submission" date="2021-02" db="EMBL/GenBank/DDBJ databases">
        <authorList>
            <person name="Nowell W R."/>
        </authorList>
    </citation>
    <scope>NUCLEOTIDE SEQUENCE</scope>
</reference>
<feature type="non-terminal residue" evidence="1">
    <location>
        <position position="1"/>
    </location>
</feature>
<organism evidence="1 2">
    <name type="scientific">Rotaria socialis</name>
    <dbReference type="NCBI Taxonomy" id="392032"/>
    <lineage>
        <taxon>Eukaryota</taxon>
        <taxon>Metazoa</taxon>
        <taxon>Spiralia</taxon>
        <taxon>Gnathifera</taxon>
        <taxon>Rotifera</taxon>
        <taxon>Eurotatoria</taxon>
        <taxon>Bdelloidea</taxon>
        <taxon>Philodinida</taxon>
        <taxon>Philodinidae</taxon>
        <taxon>Rotaria</taxon>
    </lineage>
</organism>
<dbReference type="AlphaFoldDB" id="A0A818KVJ1"/>
<evidence type="ECO:0000313" key="2">
    <source>
        <dbReference type="Proteomes" id="UP000663865"/>
    </source>
</evidence>
<name>A0A818KVJ1_9BILA</name>
<evidence type="ECO:0000313" key="1">
    <source>
        <dbReference type="EMBL" id="CAF3562576.1"/>
    </source>
</evidence>